<comment type="caution">
    <text evidence="3">The sequence shown here is derived from an EMBL/GenBank/DDBJ whole genome shotgun (WGS) entry which is preliminary data.</text>
</comment>
<keyword evidence="2" id="KW-0472">Membrane</keyword>
<feature type="compositionally biased region" description="Basic and acidic residues" evidence="1">
    <location>
        <begin position="227"/>
        <end position="263"/>
    </location>
</feature>
<accession>A0A0L7KS49</accession>
<keyword evidence="2" id="KW-1133">Transmembrane helix</keyword>
<feature type="region of interest" description="Disordered" evidence="1">
    <location>
        <begin position="227"/>
        <end position="307"/>
    </location>
</feature>
<evidence type="ECO:0000313" key="4">
    <source>
        <dbReference type="Proteomes" id="UP000037510"/>
    </source>
</evidence>
<dbReference type="STRING" id="104452.A0A0L7KS49"/>
<gene>
    <name evidence="3" type="ORF">OBRU01_21772</name>
</gene>
<dbReference type="AlphaFoldDB" id="A0A0L7KS49"/>
<dbReference type="EMBL" id="JTDY01006328">
    <property type="protein sequence ID" value="KOB66098.1"/>
    <property type="molecule type" value="Genomic_DNA"/>
</dbReference>
<feature type="non-terminal residue" evidence="3">
    <location>
        <position position="438"/>
    </location>
</feature>
<feature type="transmembrane region" description="Helical" evidence="2">
    <location>
        <begin position="20"/>
        <end position="40"/>
    </location>
</feature>
<name>A0A0L7KS49_OPEBR</name>
<sequence length="438" mass="48584">MGLLSDPEYGSVKWVKVLKRIHAPVCYLCYIGAIAWFVMLGNRDFNNETYFSENALLPGLDKYDVNNEMPVPWLVAKMSQLHLEMYTGTNVYGILRAPRTSSLEAIVVTAPYRALSNHQKGTTAGIALMLAFAQQLLVAWYPRPREPEGVLLGRSPEVLEPRQVGGQVPNGNHGLFHRFNIEAVTLEGRDASDPAGKPPKYMPSLCLMCVALLTRALYLWVSIQQDEEHTNKQTDKKQNDKPAEKDIEPDSEVPGDHKSETGLRKRFKKKTVKVDESDSDSPGDDVKCAQKEELSDTEVPGEQKQKVVKNDSSMSVVNIGANYLLVHLIGYGVMNTPALFTYIGSSLFNLPSELSVYYCLIASSILLALITPFLPHLLRKSPLSREEMTLVNILLLIELATVCLSVGMHNFPLGLIIATIYTPLALVVDITLKTGKKT</sequence>
<dbReference type="PANTHER" id="PTHR13304">
    <property type="entry name" value="GLYCOSYLPHOSPHATIDYLINOSITOL ANCHOR ATTACHMENT 1 PROTEIN"/>
    <property type="match status" value="1"/>
</dbReference>
<keyword evidence="4" id="KW-1185">Reference proteome</keyword>
<proteinExistence type="predicted"/>
<dbReference type="GO" id="GO:0016255">
    <property type="term" value="P:attachment of GPI anchor to protein"/>
    <property type="evidence" value="ECO:0007669"/>
    <property type="project" value="TreeGrafter"/>
</dbReference>
<dbReference type="Pfam" id="PF04114">
    <property type="entry name" value="Gaa1"/>
    <property type="match status" value="2"/>
</dbReference>
<dbReference type="PANTHER" id="PTHR13304:SF0">
    <property type="entry name" value="GLYCOSYLPHOSPHATIDYLINOSITOL ANCHOR ATTACHMENT 1 PROTEIN"/>
    <property type="match status" value="1"/>
</dbReference>
<evidence type="ECO:0000313" key="3">
    <source>
        <dbReference type="EMBL" id="KOB66098.1"/>
    </source>
</evidence>
<dbReference type="InterPro" id="IPR007246">
    <property type="entry name" value="Gaa1"/>
</dbReference>
<feature type="transmembrane region" description="Helical" evidence="2">
    <location>
        <begin position="355"/>
        <end position="378"/>
    </location>
</feature>
<evidence type="ECO:0000256" key="1">
    <source>
        <dbReference type="SAM" id="MobiDB-lite"/>
    </source>
</evidence>
<evidence type="ECO:0000256" key="2">
    <source>
        <dbReference type="SAM" id="Phobius"/>
    </source>
</evidence>
<feature type="compositionally biased region" description="Basic and acidic residues" evidence="1">
    <location>
        <begin position="284"/>
        <end position="294"/>
    </location>
</feature>
<reference evidence="3 4" key="1">
    <citation type="journal article" date="2015" name="Genome Biol. Evol.">
        <title>The genome of winter moth (Operophtera brumata) provides a genomic perspective on sexual dimorphism and phenology.</title>
        <authorList>
            <person name="Derks M.F."/>
            <person name="Smit S."/>
            <person name="Salis L."/>
            <person name="Schijlen E."/>
            <person name="Bossers A."/>
            <person name="Mateman C."/>
            <person name="Pijl A.S."/>
            <person name="de Ridder D."/>
            <person name="Groenen M.A."/>
            <person name="Visser M.E."/>
            <person name="Megens H.J."/>
        </authorList>
    </citation>
    <scope>NUCLEOTIDE SEQUENCE [LARGE SCALE GENOMIC DNA]</scope>
    <source>
        <strain evidence="3">WM2013NL</strain>
        <tissue evidence="3">Head and thorax</tissue>
    </source>
</reference>
<organism evidence="3 4">
    <name type="scientific">Operophtera brumata</name>
    <name type="common">Winter moth</name>
    <name type="synonym">Phalaena brumata</name>
    <dbReference type="NCBI Taxonomy" id="104452"/>
    <lineage>
        <taxon>Eukaryota</taxon>
        <taxon>Metazoa</taxon>
        <taxon>Ecdysozoa</taxon>
        <taxon>Arthropoda</taxon>
        <taxon>Hexapoda</taxon>
        <taxon>Insecta</taxon>
        <taxon>Pterygota</taxon>
        <taxon>Neoptera</taxon>
        <taxon>Endopterygota</taxon>
        <taxon>Lepidoptera</taxon>
        <taxon>Glossata</taxon>
        <taxon>Ditrysia</taxon>
        <taxon>Geometroidea</taxon>
        <taxon>Geometridae</taxon>
        <taxon>Larentiinae</taxon>
        <taxon>Operophtera</taxon>
    </lineage>
</organism>
<feature type="transmembrane region" description="Helical" evidence="2">
    <location>
        <begin position="323"/>
        <end position="343"/>
    </location>
</feature>
<keyword evidence="2" id="KW-0812">Transmembrane</keyword>
<protein>
    <submittedName>
        <fullName evidence="3">Glycosylphosphatidylinositol anchor attachment 1 protein</fullName>
    </submittedName>
</protein>
<dbReference type="Proteomes" id="UP000037510">
    <property type="component" value="Unassembled WGS sequence"/>
</dbReference>
<dbReference type="GO" id="GO:0042765">
    <property type="term" value="C:GPI-anchor transamidase complex"/>
    <property type="evidence" value="ECO:0007669"/>
    <property type="project" value="InterPro"/>
</dbReference>
<feature type="transmembrane region" description="Helical" evidence="2">
    <location>
        <begin position="413"/>
        <end position="432"/>
    </location>
</feature>
<feature type="transmembrane region" description="Helical" evidence="2">
    <location>
        <begin position="390"/>
        <end position="407"/>
    </location>
</feature>